<dbReference type="Pfam" id="PF00106">
    <property type="entry name" value="adh_short"/>
    <property type="match status" value="1"/>
</dbReference>
<dbReference type="PROSITE" id="PS00061">
    <property type="entry name" value="ADH_SHORT"/>
    <property type="match status" value="1"/>
</dbReference>
<reference evidence="6" key="1">
    <citation type="submission" date="2017-03" db="EMBL/GenBank/DDBJ databases">
        <title>Genomes of endolithic fungi from Antarctica.</title>
        <authorList>
            <person name="Coleine C."/>
            <person name="Masonjones S."/>
            <person name="Stajich J.E."/>
        </authorList>
    </citation>
    <scope>NUCLEOTIDE SEQUENCE [LARGE SCALE GENOMIC DNA]</scope>
    <source>
        <strain evidence="6">CCFEE 5527</strain>
    </source>
</reference>
<dbReference type="PANTHER" id="PTHR43618">
    <property type="entry name" value="7-ALPHA-HYDROXYSTEROID DEHYDROGENASE"/>
    <property type="match status" value="1"/>
</dbReference>
<dbReference type="InterPro" id="IPR036291">
    <property type="entry name" value="NAD(P)-bd_dom_sf"/>
</dbReference>
<evidence type="ECO:0000256" key="4">
    <source>
        <dbReference type="RuleBase" id="RU000363"/>
    </source>
</evidence>
<dbReference type="Proteomes" id="UP000192596">
    <property type="component" value="Unassembled WGS sequence"/>
</dbReference>
<name>A0A1V8SJN4_9PEZI</name>
<dbReference type="CDD" id="cd05233">
    <property type="entry name" value="SDR_c"/>
    <property type="match status" value="1"/>
</dbReference>
<dbReference type="AlphaFoldDB" id="A0A1V8SJN4"/>
<organism evidence="5 6">
    <name type="scientific">Cryoendolithus antarcticus</name>
    <dbReference type="NCBI Taxonomy" id="1507870"/>
    <lineage>
        <taxon>Eukaryota</taxon>
        <taxon>Fungi</taxon>
        <taxon>Dikarya</taxon>
        <taxon>Ascomycota</taxon>
        <taxon>Pezizomycotina</taxon>
        <taxon>Dothideomycetes</taxon>
        <taxon>Dothideomycetidae</taxon>
        <taxon>Cladosporiales</taxon>
        <taxon>Cladosporiaceae</taxon>
        <taxon>Cryoendolithus</taxon>
    </lineage>
</organism>
<dbReference type="PANTHER" id="PTHR43618:SF18">
    <property type="entry name" value="SHORT CHAIN DEHYDROGENASE_REDUCTASE FAMILY (AFU_ORTHOLOGUE AFUA_5G12480)"/>
    <property type="match status" value="1"/>
</dbReference>
<dbReference type="STRING" id="1507870.A0A1V8SJN4"/>
<dbReference type="PRINTS" id="PR00081">
    <property type="entry name" value="GDHRDH"/>
</dbReference>
<evidence type="ECO:0000256" key="2">
    <source>
        <dbReference type="ARBA" id="ARBA00022857"/>
    </source>
</evidence>
<dbReference type="OrthoDB" id="2898618at2759"/>
<accession>A0A1V8SJN4</accession>
<dbReference type="InterPro" id="IPR020904">
    <property type="entry name" value="Sc_DH/Rdtase_CS"/>
</dbReference>
<dbReference type="SUPFAM" id="SSF51735">
    <property type="entry name" value="NAD(P)-binding Rossmann-fold domains"/>
    <property type="match status" value="1"/>
</dbReference>
<comment type="caution">
    <text evidence="5">The sequence shown here is derived from an EMBL/GenBank/DDBJ whole genome shotgun (WGS) entry which is preliminary data.</text>
</comment>
<proteinExistence type="inferred from homology"/>
<comment type="similarity">
    <text evidence="1 4">Belongs to the short-chain dehydrogenases/reductases (SDR) family.</text>
</comment>
<dbReference type="GO" id="GO:0016491">
    <property type="term" value="F:oxidoreductase activity"/>
    <property type="evidence" value="ECO:0007669"/>
    <property type="project" value="UniProtKB-KW"/>
</dbReference>
<keyword evidence="3" id="KW-0560">Oxidoreductase</keyword>
<keyword evidence="2" id="KW-0521">NADP</keyword>
<gene>
    <name evidence="5" type="ORF">B0A48_15086</name>
</gene>
<protein>
    <submittedName>
        <fullName evidence="5">Uncharacterized protein</fullName>
    </submittedName>
</protein>
<evidence type="ECO:0000256" key="1">
    <source>
        <dbReference type="ARBA" id="ARBA00006484"/>
    </source>
</evidence>
<sequence>MASKYSKENLMDVKGLVAVVTGGGTGLGLMIARALESNGAKVYITGRRQEKLDEAVKLAEHGNLIPIQGSTTSHADLQRAIDRITKETGYIDLLINNAGQTTYDSSPNARPIPNAESSASEVRDYYFNYRPASLWTETLETNVAAVFTTSMAFLELLDEGNRRREKGRPSSQIISVGSVGGLTRFTSSFIYNASKAAVHHLMKNLGAAFVPFGIRTNVIAPGWFPSDMTAPVSKAWEHTDGVMPKTLVPEQRMGAEEEMAGTVLWMASKAGAYCNGNVTVIDGGFLANHAGTY</sequence>
<evidence type="ECO:0000313" key="6">
    <source>
        <dbReference type="Proteomes" id="UP000192596"/>
    </source>
</evidence>
<dbReference type="InterPro" id="IPR002347">
    <property type="entry name" value="SDR_fam"/>
</dbReference>
<keyword evidence="6" id="KW-1185">Reference proteome</keyword>
<dbReference type="EMBL" id="NAJO01000041">
    <property type="protein sequence ID" value="OQN99237.1"/>
    <property type="molecule type" value="Genomic_DNA"/>
</dbReference>
<dbReference type="PRINTS" id="PR00080">
    <property type="entry name" value="SDRFAMILY"/>
</dbReference>
<dbReference type="InterPro" id="IPR052178">
    <property type="entry name" value="Sec_Metab_Biosynth_SDR"/>
</dbReference>
<dbReference type="Gene3D" id="3.40.50.720">
    <property type="entry name" value="NAD(P)-binding Rossmann-like Domain"/>
    <property type="match status" value="1"/>
</dbReference>
<dbReference type="InParanoid" id="A0A1V8SJN4"/>
<evidence type="ECO:0000256" key="3">
    <source>
        <dbReference type="ARBA" id="ARBA00023002"/>
    </source>
</evidence>
<evidence type="ECO:0000313" key="5">
    <source>
        <dbReference type="EMBL" id="OQN99237.1"/>
    </source>
</evidence>